<geneLocation type="plasmid" evidence="2">
    <name>pCAR1.2</name>
</geneLocation>
<name>B7XGK1_PSEPU</name>
<reference evidence="2" key="1">
    <citation type="journal article" date="2005" name="Appl. Microbiol. Biotechnol.">
        <title>Large plasmid pCAR2 and class II transposon Tn4676 are functional mobile genetic elements to distribute the carbazole/dioxin-degradative car gene cluster in different bacteria.</title>
        <authorList>
            <person name="Shintani M."/>
            <person name="Yoshida T."/>
            <person name="Habe H."/>
            <person name="Omori T."/>
            <person name="Nojiri H."/>
        </authorList>
    </citation>
    <scope>NUCLEOTIDE SEQUENCE</scope>
    <source>
        <strain evidence="2">CA10</strain>
        <plasmid evidence="2">pCAR1.2</plasmid>
    </source>
</reference>
<reference evidence="2" key="4">
    <citation type="journal article" date="2009" name="Biosci. Biotechnol. Biochem.">
        <title>The complete nucleotide sequence of pCAR2: pCAR2 and pCAR1 were structurally identical IncP-7 carbazole degradative plasmids.</title>
        <authorList>
            <person name="Takahashi Y."/>
            <person name="Shintani M."/>
            <person name="Yamane H."/>
            <person name="Nojiri H."/>
        </authorList>
    </citation>
    <scope>NUCLEOTIDE SEQUENCE</scope>
    <source>
        <strain evidence="2">CA10</strain>
        <plasmid evidence="2">pCAR1.2</plasmid>
    </source>
</reference>
<reference evidence="2" key="7">
    <citation type="journal article" date="2010" name="J. Bacteriol.">
        <title>Pmr, a histone-like protein H1 (H-NS) family protein encoded by the IncP-7 plasmid pCAR1, is a key global regulator that alters host function.</title>
        <authorList>
            <person name="Yun C.S."/>
            <person name="Suzuki C."/>
            <person name="Naito K."/>
            <person name="Takeda T."/>
            <person name="Takahashi Y."/>
            <person name="Sai F."/>
            <person name="Terabayashi T."/>
            <person name="Miyakoshi M."/>
            <person name="Shintani M."/>
            <person name="Nishida H."/>
            <person name="Yamane H."/>
            <person name="Nojiri H."/>
        </authorList>
    </citation>
    <scope>NUCLEOTIDE SEQUENCE</scope>
    <source>
        <strain evidence="2">CA10</strain>
        <plasmid evidence="2">pCAR1.2</plasmid>
    </source>
</reference>
<dbReference type="Pfam" id="PF13508">
    <property type="entry name" value="Acetyltransf_7"/>
    <property type="match status" value="1"/>
</dbReference>
<reference evidence="2" key="6">
    <citation type="journal article" date="2010" name="Environ. Microbiol.">
        <title>Response of the Pseudomonas host chromosomal transcriptome to carriage of the IncP-7 plasmid pCAR1.</title>
        <authorList>
            <person name="Shintani M."/>
            <person name="Takahashi Y."/>
            <person name="Tokumaru H."/>
            <person name="Kadota K."/>
            <person name="Hara H."/>
            <person name="Miyakoshi M."/>
            <person name="Naito K."/>
            <person name="Yamane H."/>
            <person name="Nishida H."/>
            <person name="Nojiri H."/>
        </authorList>
    </citation>
    <scope>NUCLEOTIDE SEQUENCE</scope>
    <source>
        <strain evidence="2">CA10</strain>
        <plasmid evidence="2">pCAR1.2</plasmid>
    </source>
</reference>
<evidence type="ECO:0000313" key="2">
    <source>
        <dbReference type="EMBL" id="BAH10009.1"/>
    </source>
</evidence>
<keyword evidence="2" id="KW-0614">Plasmid</keyword>
<dbReference type="InterPro" id="IPR016181">
    <property type="entry name" value="Acyl_CoA_acyltransferase"/>
</dbReference>
<evidence type="ECO:0000259" key="1">
    <source>
        <dbReference type="PROSITE" id="PS51186"/>
    </source>
</evidence>
<accession>B7XGK1</accession>
<proteinExistence type="predicted"/>
<protein>
    <recommendedName>
        <fullName evidence="1">N-acetyltransferase domain-containing protein</fullName>
    </recommendedName>
</protein>
<dbReference type="AlphaFoldDB" id="B7XGK1"/>
<dbReference type="SUPFAM" id="SSF55729">
    <property type="entry name" value="Acyl-CoA N-acyltransferases (Nat)"/>
    <property type="match status" value="1"/>
</dbReference>
<dbReference type="PROSITE" id="PS51186">
    <property type="entry name" value="GNAT"/>
    <property type="match status" value="1"/>
</dbReference>
<sequence>MVSGILLKANNRSEHKGAIMEIVTIKNIKELGDSQKEEILRMAYRYSQDLVNRPISTTHPMFGVVRAWMLTDIQLQLDPAISLMINSELVIAVNSASTIIGFMTLTRANDSATACGINYICVDSAHRNQGIMTAMIASLKPRFTDIALSCFPKLVEAYEKIGFVMCEAQGSQVAMRIGGSYNMNVIDPNFLNRQSAVSQEAQRLISELGGDRAVAINDEYDAETKRISQEVAYFVEQRKNPLSI</sequence>
<organism evidence="2">
    <name type="scientific">Pseudomonas putida</name>
    <name type="common">Arthrobacter siderocapsulatus</name>
    <dbReference type="NCBI Taxonomy" id="303"/>
    <lineage>
        <taxon>Bacteria</taxon>
        <taxon>Pseudomonadati</taxon>
        <taxon>Pseudomonadota</taxon>
        <taxon>Gammaproteobacteria</taxon>
        <taxon>Pseudomonadales</taxon>
        <taxon>Pseudomonadaceae</taxon>
        <taxon>Pseudomonas</taxon>
    </lineage>
</organism>
<dbReference type="Gene3D" id="3.40.630.30">
    <property type="match status" value="1"/>
</dbReference>
<reference evidence="2" key="3">
    <citation type="journal article" date="2009" name="Appl. Environ. Microbiol.">
        <title>Carbazole-degradative IncP-7 plasmid pCAR1.2 is structurally unstable in Pseudomonas fluorescens Pf0-1, which accumulates catechol, the intermediate of the carbazole degradation pathway.</title>
        <authorList>
            <person name="Takahashi Y."/>
            <person name="Shintani M."/>
            <person name="Li L."/>
            <person name="Yamane H."/>
            <person name="Nojiri H."/>
        </authorList>
    </citation>
    <scope>NUCLEOTIDE SEQUENCE</scope>
    <source>
        <strain evidence="2">CA10</strain>
        <plasmid evidence="2">pCAR1.2</plasmid>
    </source>
</reference>
<dbReference type="EMBL" id="AB474758">
    <property type="protein sequence ID" value="BAH10009.1"/>
    <property type="molecule type" value="Genomic_DNA"/>
</dbReference>
<dbReference type="InterPro" id="IPR000182">
    <property type="entry name" value="GNAT_dom"/>
</dbReference>
<dbReference type="GO" id="GO:0016747">
    <property type="term" value="F:acyltransferase activity, transferring groups other than amino-acyl groups"/>
    <property type="evidence" value="ECO:0007669"/>
    <property type="project" value="InterPro"/>
</dbReference>
<dbReference type="CDD" id="cd04301">
    <property type="entry name" value="NAT_SF"/>
    <property type="match status" value="1"/>
</dbReference>
<reference evidence="2" key="5">
    <citation type="journal article" date="2009" name="BMC Genomics">
        <title>High-resolution mapping of plasmid transcriptomes in different host bacteria.</title>
        <authorList>
            <person name="Miyakoshi M."/>
            <person name="Nishida H."/>
            <person name="Shintani M."/>
            <person name="Yamane H."/>
            <person name="Nojiri H."/>
        </authorList>
    </citation>
    <scope>NUCLEOTIDE SEQUENCE</scope>
    <source>
        <strain evidence="2">CA10</strain>
        <plasmid evidence="2">pCAR1.2</plasmid>
    </source>
</reference>
<feature type="domain" description="N-acetyltransferase" evidence="1">
    <location>
        <begin position="50"/>
        <end position="188"/>
    </location>
</feature>
<reference evidence="2" key="2">
    <citation type="journal article" date="2005" name="Biotechnol. Lett.">
        <title>Recipient range of IncP-7 conjugative plasmid pCAR2 from Pseudomonas putida HS01 is broader than from other Pseudomonas strains.</title>
        <authorList>
            <person name="Shintani M."/>
            <person name="Habe H."/>
            <person name="Tsuda M."/>
            <person name="Omori T."/>
            <person name="Yamane H."/>
            <person name="Nojiri H."/>
        </authorList>
    </citation>
    <scope>NUCLEOTIDE SEQUENCE</scope>
    <source>
        <strain evidence="2">CA10</strain>
        <plasmid evidence="2">pCAR1.2</plasmid>
    </source>
</reference>